<comment type="caution">
    <text evidence="1">The sequence shown here is derived from an EMBL/GenBank/DDBJ whole genome shotgun (WGS) entry which is preliminary data.</text>
</comment>
<evidence type="ECO:0000313" key="1">
    <source>
        <dbReference type="EMBL" id="KAL0929977.1"/>
    </source>
</evidence>
<proteinExistence type="predicted"/>
<reference evidence="1 2" key="1">
    <citation type="journal article" date="2020" name="Phytopathology">
        <title>Genome Sequence Resources of Colletotrichum truncatum, C. plurivorum, C. musicola, and C. sojae: Four Species Pathogenic to Soybean (Glycine max).</title>
        <authorList>
            <person name="Rogerio F."/>
            <person name="Boufleur T.R."/>
            <person name="Ciampi-Guillardi M."/>
            <person name="Sukno S.A."/>
            <person name="Thon M.R."/>
            <person name="Massola Junior N.S."/>
            <person name="Baroncelli R."/>
        </authorList>
    </citation>
    <scope>NUCLEOTIDE SEQUENCE [LARGE SCALE GENOMIC DNA]</scope>
    <source>
        <strain evidence="1 2">CMES1059</strain>
    </source>
</reference>
<gene>
    <name evidence="1" type="ORF">CTRU02_215186</name>
</gene>
<dbReference type="EMBL" id="VUJX02000013">
    <property type="protein sequence ID" value="KAL0929977.1"/>
    <property type="molecule type" value="Genomic_DNA"/>
</dbReference>
<sequence length="341" mass="37753">MQEAQLGWNSDVINQNSSLFTAPEDVLNTINSVSQILALVFVSLFAVLRLYTKTFVAPPWCAEDWMALIAWVLSLGYFAAGLLTGYFGGGFHIYELSKEQLKGFKKGVYIITLTYSSASYFTKLALLFIIIRVFGVHKKTVIGTYTVVIFLTGYSIPILFLKGFICRPLAGFWDQTIITTCYNQQAIFIADTSISAVTDMAVLILPVPVAVTLRMSWNKRLRVIAMLSSGGIATAVSLIRLVLVIKMQNSQDESVDFIRGNLLGTAEVSTGLICACLPAINLLLIRVVDRSHKSSHKFRDGSREFNPRFLRGSELRTQRGQITDLESTAESPLQNISVDTP</sequence>
<dbReference type="Proteomes" id="UP000805649">
    <property type="component" value="Unassembled WGS sequence"/>
</dbReference>
<accession>A0ACC3YDR1</accession>
<protein>
    <submittedName>
        <fullName evidence="1">Uncharacterized protein</fullName>
    </submittedName>
</protein>
<organism evidence="1 2">
    <name type="scientific">Colletotrichum truncatum</name>
    <name type="common">Anthracnose fungus</name>
    <name type="synonym">Colletotrichum capsici</name>
    <dbReference type="NCBI Taxonomy" id="5467"/>
    <lineage>
        <taxon>Eukaryota</taxon>
        <taxon>Fungi</taxon>
        <taxon>Dikarya</taxon>
        <taxon>Ascomycota</taxon>
        <taxon>Pezizomycotina</taxon>
        <taxon>Sordariomycetes</taxon>
        <taxon>Hypocreomycetidae</taxon>
        <taxon>Glomerellales</taxon>
        <taxon>Glomerellaceae</taxon>
        <taxon>Colletotrichum</taxon>
        <taxon>Colletotrichum truncatum species complex</taxon>
    </lineage>
</organism>
<evidence type="ECO:0000313" key="2">
    <source>
        <dbReference type="Proteomes" id="UP000805649"/>
    </source>
</evidence>
<keyword evidence="2" id="KW-1185">Reference proteome</keyword>
<name>A0ACC3YDR1_COLTU</name>